<name>A0A0J1HXC9_BACAN</name>
<evidence type="ECO:0008006" key="3">
    <source>
        <dbReference type="Google" id="ProtNLM"/>
    </source>
</evidence>
<gene>
    <name evidence="1" type="ORF">ABW01_13250</name>
</gene>
<organism evidence="1 2">
    <name type="scientific">Bacillus anthracis</name>
    <name type="common">anthrax bacterium</name>
    <dbReference type="NCBI Taxonomy" id="1392"/>
    <lineage>
        <taxon>Bacteria</taxon>
        <taxon>Bacillati</taxon>
        <taxon>Bacillota</taxon>
        <taxon>Bacilli</taxon>
        <taxon>Bacillales</taxon>
        <taxon>Bacillaceae</taxon>
        <taxon>Bacillus</taxon>
        <taxon>Bacillus cereus group</taxon>
    </lineage>
</organism>
<proteinExistence type="predicted"/>
<evidence type="ECO:0000313" key="1">
    <source>
        <dbReference type="EMBL" id="KLV18341.1"/>
    </source>
</evidence>
<dbReference type="AlphaFoldDB" id="A0A0J1HXC9"/>
<reference evidence="1 2" key="1">
    <citation type="submission" date="2015-05" db="EMBL/GenBank/DDBJ databases">
        <title>Whole genome sequence and identification of bacterial endophytes from Costus igneus.</title>
        <authorList>
            <person name="Lee Y.P."/>
            <person name="Gan H.M."/>
            <person name="Eng W."/>
            <person name="Wheatley M.S."/>
            <person name="Caraballo A."/>
            <person name="Polter S."/>
            <person name="Savka M.A."/>
            <person name="Hudson A.O."/>
        </authorList>
    </citation>
    <scope>NUCLEOTIDE SEQUENCE [LARGE SCALE GENOMIC DNA]</scope>
    <source>
        <strain evidence="1 2">RIT375</strain>
    </source>
</reference>
<dbReference type="InterPro" id="IPR014729">
    <property type="entry name" value="Rossmann-like_a/b/a_fold"/>
</dbReference>
<dbReference type="EMBL" id="LDPG01000007">
    <property type="protein sequence ID" value="KLV18341.1"/>
    <property type="molecule type" value="Genomic_DNA"/>
</dbReference>
<protein>
    <recommendedName>
        <fullName evidence="3">Phosphoadenosine phosphosulphate reductase domain-containing protein</fullName>
    </recommendedName>
</protein>
<evidence type="ECO:0000313" key="2">
    <source>
        <dbReference type="Proteomes" id="UP000035904"/>
    </source>
</evidence>
<dbReference type="SUPFAM" id="SSF52402">
    <property type="entry name" value="Adenine nucleotide alpha hydrolases-like"/>
    <property type="match status" value="1"/>
</dbReference>
<sequence>MLELVKKYRKEKKELGILLELVWRKWKFNEQAINAVRKFLKRNNKVVVVPFSGSRNSRALVRVIFETLQRERIVEREIKIVHVKQQELMLSDTIENLFEALKGHFQKYNVSFHILDEMTDDFFLKVIGQGIPAPKPAFWWCGQNNKISPFIEFIKKYDEVEILSCVNSGKRNELHPAKNSYMFKPFSSYSDQDMWEVFLHSTPWGDDIGDVFTLYENYYETNSPLDYEEEPAEVRGGCGTLGFDSPLACWHCTYSREEKVLQKYYLRNPWIRPLVNFKKILKETMLEQKIDELNMQRSYQNKKGREIDDRKNYNRLESETLTYIYREKLFYELLETEEKVNYLRQQQKLPSISIISKITKKKIVELINNPIFLMERVEEKPEGVQLELF</sequence>
<dbReference type="Gene3D" id="3.40.50.620">
    <property type="entry name" value="HUPs"/>
    <property type="match status" value="1"/>
</dbReference>
<dbReference type="PATRIC" id="fig|1392.242.peg.5676"/>
<dbReference type="Proteomes" id="UP000035904">
    <property type="component" value="Unassembled WGS sequence"/>
</dbReference>
<comment type="caution">
    <text evidence="1">The sequence shown here is derived from an EMBL/GenBank/DDBJ whole genome shotgun (WGS) entry which is preliminary data.</text>
</comment>
<accession>A0A0J1HXC9</accession>
<dbReference type="RefSeq" id="WP_047956656.1">
    <property type="nucleotide sequence ID" value="NZ_LDPG01000007.1"/>
</dbReference>